<keyword evidence="1" id="KW-1133">Transmembrane helix</keyword>
<dbReference type="Proteomes" id="UP000772434">
    <property type="component" value="Unassembled WGS sequence"/>
</dbReference>
<evidence type="ECO:0000313" key="3">
    <source>
        <dbReference type="Proteomes" id="UP000772434"/>
    </source>
</evidence>
<reference evidence="2" key="1">
    <citation type="submission" date="2020-11" db="EMBL/GenBank/DDBJ databases">
        <authorList>
            <consortium name="DOE Joint Genome Institute"/>
            <person name="Ahrendt S."/>
            <person name="Riley R."/>
            <person name="Andreopoulos W."/>
            <person name="Labutti K."/>
            <person name="Pangilinan J."/>
            <person name="Ruiz-Duenas F.J."/>
            <person name="Barrasa J.M."/>
            <person name="Sanchez-Garcia M."/>
            <person name="Camarero S."/>
            <person name="Miyauchi S."/>
            <person name="Serrano A."/>
            <person name="Linde D."/>
            <person name="Babiker R."/>
            <person name="Drula E."/>
            <person name="Ayuso-Fernandez I."/>
            <person name="Pacheco R."/>
            <person name="Padilla G."/>
            <person name="Ferreira P."/>
            <person name="Barriuso J."/>
            <person name="Kellner H."/>
            <person name="Castanera R."/>
            <person name="Alfaro M."/>
            <person name="Ramirez L."/>
            <person name="Pisabarro A.G."/>
            <person name="Kuo A."/>
            <person name="Tritt A."/>
            <person name="Lipzen A."/>
            <person name="He G."/>
            <person name="Yan M."/>
            <person name="Ng V."/>
            <person name="Cullen D."/>
            <person name="Martin F."/>
            <person name="Rosso M.-N."/>
            <person name="Henrissat B."/>
            <person name="Hibbett D."/>
            <person name="Martinez A.T."/>
            <person name="Grigoriev I.V."/>
        </authorList>
    </citation>
    <scope>NUCLEOTIDE SEQUENCE</scope>
    <source>
        <strain evidence="2">AH 40177</strain>
    </source>
</reference>
<name>A0A9P5PG77_9AGAR</name>
<evidence type="ECO:0000256" key="1">
    <source>
        <dbReference type="SAM" id="Phobius"/>
    </source>
</evidence>
<keyword evidence="3" id="KW-1185">Reference proteome</keyword>
<gene>
    <name evidence="2" type="ORF">BDP27DRAFT_128952</name>
</gene>
<dbReference type="AlphaFoldDB" id="A0A9P5PG77"/>
<feature type="transmembrane region" description="Helical" evidence="1">
    <location>
        <begin position="63"/>
        <end position="81"/>
    </location>
</feature>
<feature type="transmembrane region" description="Helical" evidence="1">
    <location>
        <begin position="31"/>
        <end position="51"/>
    </location>
</feature>
<evidence type="ECO:0000313" key="2">
    <source>
        <dbReference type="EMBL" id="KAF9064716.1"/>
    </source>
</evidence>
<accession>A0A9P5PG77</accession>
<keyword evidence="1" id="KW-0812">Transmembrane</keyword>
<sequence length="165" mass="18764">MSKQLPCDLVVAHLRTFCAASRRSFKSISRFLVSLCIHRCFVCVICSVHIHLRDLWAQSFFDLDFLATYLFLLQVAGLSCANSRCNRCNNATRRLSYLFATPFFTSSDFHLLSAVVEAVSLSGSAPCTQNADYHFLAHRDYYKNFESLCLILSYSVLRHHSSSCK</sequence>
<proteinExistence type="predicted"/>
<dbReference type="EMBL" id="JADNRY010000117">
    <property type="protein sequence ID" value="KAF9064716.1"/>
    <property type="molecule type" value="Genomic_DNA"/>
</dbReference>
<keyword evidence="1" id="KW-0472">Membrane</keyword>
<comment type="caution">
    <text evidence="2">The sequence shown here is derived from an EMBL/GenBank/DDBJ whole genome shotgun (WGS) entry which is preliminary data.</text>
</comment>
<protein>
    <submittedName>
        <fullName evidence="2">Uncharacterized protein</fullName>
    </submittedName>
</protein>
<organism evidence="2 3">
    <name type="scientific">Rhodocollybia butyracea</name>
    <dbReference type="NCBI Taxonomy" id="206335"/>
    <lineage>
        <taxon>Eukaryota</taxon>
        <taxon>Fungi</taxon>
        <taxon>Dikarya</taxon>
        <taxon>Basidiomycota</taxon>
        <taxon>Agaricomycotina</taxon>
        <taxon>Agaricomycetes</taxon>
        <taxon>Agaricomycetidae</taxon>
        <taxon>Agaricales</taxon>
        <taxon>Marasmiineae</taxon>
        <taxon>Omphalotaceae</taxon>
        <taxon>Rhodocollybia</taxon>
    </lineage>
</organism>